<gene>
    <name evidence="2" type="ORF">GCM10022295_17870</name>
</gene>
<feature type="compositionally biased region" description="Basic and acidic residues" evidence="1">
    <location>
        <begin position="1"/>
        <end position="24"/>
    </location>
</feature>
<comment type="caution">
    <text evidence="2">The sequence shown here is derived from an EMBL/GenBank/DDBJ whole genome shotgun (WGS) entry which is preliminary data.</text>
</comment>
<protein>
    <recommendedName>
        <fullName evidence="4">Transposase</fullName>
    </recommendedName>
</protein>
<feature type="region of interest" description="Disordered" evidence="1">
    <location>
        <begin position="1"/>
        <end position="50"/>
    </location>
</feature>
<reference evidence="3" key="1">
    <citation type="journal article" date="2019" name="Int. J. Syst. Evol. Microbiol.">
        <title>The Global Catalogue of Microorganisms (GCM) 10K type strain sequencing project: providing services to taxonomists for standard genome sequencing and annotation.</title>
        <authorList>
            <consortium name="The Broad Institute Genomics Platform"/>
            <consortium name="The Broad Institute Genome Sequencing Center for Infectious Disease"/>
            <person name="Wu L."/>
            <person name="Ma J."/>
        </authorList>
    </citation>
    <scope>NUCLEOTIDE SEQUENCE [LARGE SCALE GENOMIC DNA]</scope>
    <source>
        <strain evidence="3">JCM 17656</strain>
    </source>
</reference>
<name>A0ABP6VJP5_9ACTN</name>
<proteinExistence type="predicted"/>
<evidence type="ECO:0000313" key="2">
    <source>
        <dbReference type="EMBL" id="GAA3536299.1"/>
    </source>
</evidence>
<evidence type="ECO:0008006" key="4">
    <source>
        <dbReference type="Google" id="ProtNLM"/>
    </source>
</evidence>
<evidence type="ECO:0000256" key="1">
    <source>
        <dbReference type="SAM" id="MobiDB-lite"/>
    </source>
</evidence>
<keyword evidence="3" id="KW-1185">Reference proteome</keyword>
<evidence type="ECO:0000313" key="3">
    <source>
        <dbReference type="Proteomes" id="UP001500707"/>
    </source>
</evidence>
<organism evidence="2 3">
    <name type="scientific">Streptomyces osmaniensis</name>
    <dbReference type="NCBI Taxonomy" id="593134"/>
    <lineage>
        <taxon>Bacteria</taxon>
        <taxon>Bacillati</taxon>
        <taxon>Actinomycetota</taxon>
        <taxon>Actinomycetes</taxon>
        <taxon>Kitasatosporales</taxon>
        <taxon>Streptomycetaceae</taxon>
        <taxon>Streptomyces</taxon>
    </lineage>
</organism>
<accession>A0ABP6VJP5</accession>
<dbReference type="EMBL" id="BAABCE010000003">
    <property type="protein sequence ID" value="GAA3536299.1"/>
    <property type="molecule type" value="Genomic_DNA"/>
</dbReference>
<sequence length="77" mass="9032">MPHRDQDDQGERKQDQYLADRDAPEQASRMESYCGHIGRGFPYRDNGGLRKRRRRLTDRLRTDTDLREAGDIDLNVA</sequence>
<dbReference type="Proteomes" id="UP001500707">
    <property type="component" value="Unassembled WGS sequence"/>
</dbReference>